<evidence type="ECO:0000313" key="2">
    <source>
        <dbReference type="Proteomes" id="UP001152795"/>
    </source>
</evidence>
<keyword evidence="2" id="KW-1185">Reference proteome</keyword>
<dbReference type="AlphaFoldDB" id="A0A7D9EJN1"/>
<accession>A0A7D9EJN1</accession>
<dbReference type="OrthoDB" id="10479323at2759"/>
<reference evidence="1" key="1">
    <citation type="submission" date="2020-04" db="EMBL/GenBank/DDBJ databases">
        <authorList>
            <person name="Alioto T."/>
            <person name="Alioto T."/>
            <person name="Gomez Garrido J."/>
        </authorList>
    </citation>
    <scope>NUCLEOTIDE SEQUENCE</scope>
    <source>
        <strain evidence="1">A484AB</strain>
    </source>
</reference>
<sequence length="241" mass="28426">MEVLAKDLHKTIADDFNKVKIIEEIDRQRGGEAILEIEDLKEDLVINEKRAEKIVKYLEEKEEQETGDQTRIASLVGEIFKLDQRVTQLNEKVQRHENKLTETLNDHERTENELKEIKGALCTGQIAFDFEKDLATYIYPHGKKFGSRTVFTNMTAWLEKKKDTKEGREGNTKWNKLQKEFSWSKEHEKVFLRLLESRRKFAHPQVDRNTVQSQIPDSFTEQEKKCIMDINKMVDRVNELM</sequence>
<organism evidence="1 2">
    <name type="scientific">Paramuricea clavata</name>
    <name type="common">Red gorgonian</name>
    <name type="synonym">Violescent sea-whip</name>
    <dbReference type="NCBI Taxonomy" id="317549"/>
    <lineage>
        <taxon>Eukaryota</taxon>
        <taxon>Metazoa</taxon>
        <taxon>Cnidaria</taxon>
        <taxon>Anthozoa</taxon>
        <taxon>Octocorallia</taxon>
        <taxon>Malacalcyonacea</taxon>
        <taxon>Plexauridae</taxon>
        <taxon>Paramuricea</taxon>
    </lineage>
</organism>
<gene>
    <name evidence="1" type="ORF">PACLA_8A032516</name>
</gene>
<comment type="caution">
    <text evidence="1">The sequence shown here is derived from an EMBL/GenBank/DDBJ whole genome shotgun (WGS) entry which is preliminary data.</text>
</comment>
<protein>
    <submittedName>
        <fullName evidence="1">Uncharacterized protein</fullName>
    </submittedName>
</protein>
<dbReference type="EMBL" id="CACRXK020007389">
    <property type="protein sequence ID" value="CAB4012127.1"/>
    <property type="molecule type" value="Genomic_DNA"/>
</dbReference>
<evidence type="ECO:0000313" key="1">
    <source>
        <dbReference type="EMBL" id="CAB4012127.1"/>
    </source>
</evidence>
<name>A0A7D9EJN1_PARCT</name>
<proteinExistence type="predicted"/>
<dbReference type="Proteomes" id="UP001152795">
    <property type="component" value="Unassembled WGS sequence"/>
</dbReference>